<dbReference type="RefSeq" id="WP_213558576.1">
    <property type="nucleotide sequence ID" value="NZ_JBHZDI010000002.1"/>
</dbReference>
<sequence length="144" mass="15490">MTRDRLFRFVHVTGHACWWIFVVATLWPETTRYGWTAYGVSEAPRRYADYQPSDGFCMATPVAGLAFLVLIIAATVEAAAVGRLIPGLVTVFVPFTAAIVIWSVAPGGCGGHTDTAVFPALAIVLLAVAAREIWARAFAPHPSS</sequence>
<keyword evidence="3" id="KW-1185">Reference proteome</keyword>
<evidence type="ECO:0000313" key="2">
    <source>
        <dbReference type="EMBL" id="QVI22495.1"/>
    </source>
</evidence>
<evidence type="ECO:0000313" key="3">
    <source>
        <dbReference type="Proteomes" id="UP000683310"/>
    </source>
</evidence>
<name>A0ABX8CWF0_9NOCA</name>
<dbReference type="EMBL" id="CP074371">
    <property type="protein sequence ID" value="QVI22495.1"/>
    <property type="molecule type" value="Genomic_DNA"/>
</dbReference>
<feature type="transmembrane region" description="Helical" evidence="1">
    <location>
        <begin position="7"/>
        <end position="27"/>
    </location>
</feature>
<organism evidence="2 3">
    <name type="scientific">Nocardia tengchongensis</name>
    <dbReference type="NCBI Taxonomy" id="2055889"/>
    <lineage>
        <taxon>Bacteria</taxon>
        <taxon>Bacillati</taxon>
        <taxon>Actinomycetota</taxon>
        <taxon>Actinomycetes</taxon>
        <taxon>Mycobacteriales</taxon>
        <taxon>Nocardiaceae</taxon>
        <taxon>Nocardia</taxon>
    </lineage>
</organism>
<accession>A0ABX8CWF0</accession>
<keyword evidence="1" id="KW-1133">Transmembrane helix</keyword>
<dbReference type="Proteomes" id="UP000683310">
    <property type="component" value="Chromosome"/>
</dbReference>
<gene>
    <name evidence="2" type="ORF">KHQ06_05435</name>
</gene>
<feature type="transmembrane region" description="Helical" evidence="1">
    <location>
        <begin position="58"/>
        <end position="77"/>
    </location>
</feature>
<feature type="transmembrane region" description="Helical" evidence="1">
    <location>
        <begin position="116"/>
        <end position="134"/>
    </location>
</feature>
<reference evidence="2 3" key="1">
    <citation type="submission" date="2021-04" db="EMBL/GenBank/DDBJ databases">
        <title>Nocardia tengchongensis.</title>
        <authorList>
            <person name="Zhuang k."/>
            <person name="Ran Y."/>
            <person name="Li W."/>
        </authorList>
    </citation>
    <scope>NUCLEOTIDE SEQUENCE [LARGE SCALE GENOMIC DNA]</scope>
    <source>
        <strain evidence="2 3">CFH S0057</strain>
    </source>
</reference>
<feature type="transmembrane region" description="Helical" evidence="1">
    <location>
        <begin position="84"/>
        <end position="104"/>
    </location>
</feature>
<evidence type="ECO:0000256" key="1">
    <source>
        <dbReference type="SAM" id="Phobius"/>
    </source>
</evidence>
<keyword evidence="1" id="KW-0812">Transmembrane</keyword>
<proteinExistence type="predicted"/>
<protein>
    <submittedName>
        <fullName evidence="2">Uncharacterized protein</fullName>
    </submittedName>
</protein>
<keyword evidence="1" id="KW-0472">Membrane</keyword>